<evidence type="ECO:0000313" key="5">
    <source>
        <dbReference type="EMBL" id="MEN7552008.1"/>
    </source>
</evidence>
<accession>A0AAW9SDW5</accession>
<feature type="domain" description="Core-binding (CB)" evidence="4">
    <location>
        <begin position="85"/>
        <end position="168"/>
    </location>
</feature>
<evidence type="ECO:0000256" key="1">
    <source>
        <dbReference type="ARBA" id="ARBA00022908"/>
    </source>
</evidence>
<dbReference type="InterPro" id="IPR044068">
    <property type="entry name" value="CB"/>
</dbReference>
<dbReference type="Pfam" id="PF13495">
    <property type="entry name" value="Phage_int_SAM_4"/>
    <property type="match status" value="1"/>
</dbReference>
<keyword evidence="1" id="KW-0229">DNA integration</keyword>
<evidence type="ECO:0000256" key="2">
    <source>
        <dbReference type="ARBA" id="ARBA00023125"/>
    </source>
</evidence>
<reference evidence="5 6" key="1">
    <citation type="submission" date="2024-04" db="EMBL/GenBank/DDBJ databases">
        <title>Novel genus in family Flammeovirgaceae.</title>
        <authorList>
            <person name="Nguyen T.H."/>
            <person name="Vuong T.Q."/>
            <person name="Le H."/>
            <person name="Kim S.-G."/>
        </authorList>
    </citation>
    <scope>NUCLEOTIDE SEQUENCE [LARGE SCALE GENOMIC DNA]</scope>
    <source>
        <strain evidence="5 6">JCM 23209</strain>
    </source>
</reference>
<dbReference type="PROSITE" id="PS51900">
    <property type="entry name" value="CB"/>
    <property type="match status" value="1"/>
</dbReference>
<evidence type="ECO:0000259" key="4">
    <source>
        <dbReference type="PROSITE" id="PS51900"/>
    </source>
</evidence>
<dbReference type="GO" id="GO:0003677">
    <property type="term" value="F:DNA binding"/>
    <property type="evidence" value="ECO:0007669"/>
    <property type="project" value="UniProtKB-UniRule"/>
</dbReference>
<keyword evidence="2 3" id="KW-0238">DNA-binding</keyword>
<dbReference type="Proteomes" id="UP001403385">
    <property type="component" value="Unassembled WGS sequence"/>
</dbReference>
<keyword evidence="6" id="KW-1185">Reference proteome</keyword>
<dbReference type="GO" id="GO:0015074">
    <property type="term" value="P:DNA integration"/>
    <property type="evidence" value="ECO:0007669"/>
    <property type="project" value="UniProtKB-KW"/>
</dbReference>
<dbReference type="Gene3D" id="1.10.150.130">
    <property type="match status" value="1"/>
</dbReference>
<dbReference type="EMBL" id="JBDKWZ010000037">
    <property type="protein sequence ID" value="MEN7552008.1"/>
    <property type="molecule type" value="Genomic_DNA"/>
</dbReference>
<gene>
    <name evidence="5" type="ORF">AAG747_29100</name>
</gene>
<sequence>MDNSVLVSCAKKLMHRKWNTDDGFLYVPNTKAHLKNIFNTFKGTAWVEAEDFLNNRPKFKKRKINEGEVIGNGSQHKKTQARTYQITKPCPEIYIDKLKILNYSYQTLKTYKAMFIDYINYYPNIRPEELTKQQINNYIIYLVRERNVTVPYQNQAINSINHSMTDSTTKKY</sequence>
<proteinExistence type="predicted"/>
<evidence type="ECO:0000256" key="3">
    <source>
        <dbReference type="PROSITE-ProRule" id="PRU01248"/>
    </source>
</evidence>
<dbReference type="InterPro" id="IPR010998">
    <property type="entry name" value="Integrase_recombinase_N"/>
</dbReference>
<dbReference type="InterPro" id="IPR004107">
    <property type="entry name" value="Integrase_SAM-like_N"/>
</dbReference>
<evidence type="ECO:0000313" key="6">
    <source>
        <dbReference type="Proteomes" id="UP001403385"/>
    </source>
</evidence>
<comment type="caution">
    <text evidence="5">The sequence shown here is derived from an EMBL/GenBank/DDBJ whole genome shotgun (WGS) entry which is preliminary data.</text>
</comment>
<dbReference type="AlphaFoldDB" id="A0AAW9SDW5"/>
<organism evidence="5 6">
    <name type="scientific">Rapidithrix thailandica</name>
    <dbReference type="NCBI Taxonomy" id="413964"/>
    <lineage>
        <taxon>Bacteria</taxon>
        <taxon>Pseudomonadati</taxon>
        <taxon>Bacteroidota</taxon>
        <taxon>Cytophagia</taxon>
        <taxon>Cytophagales</taxon>
        <taxon>Flammeovirgaceae</taxon>
        <taxon>Rapidithrix</taxon>
    </lineage>
</organism>
<name>A0AAW9SDW5_9BACT</name>
<protein>
    <submittedName>
        <fullName evidence="5">Phage integrase N-terminal SAM-like domain-containing protein</fullName>
    </submittedName>
</protein>